<dbReference type="SUPFAM" id="SSF51735">
    <property type="entry name" value="NAD(P)-binding Rossmann-fold domains"/>
    <property type="match status" value="1"/>
</dbReference>
<evidence type="ECO:0000256" key="1">
    <source>
        <dbReference type="ARBA" id="ARBA00006484"/>
    </source>
</evidence>
<protein>
    <recommendedName>
        <fullName evidence="5">NADPH-dependent aldehyde reductase-like protein, chloroplastic</fullName>
    </recommendedName>
</protein>
<dbReference type="CDD" id="cd05362">
    <property type="entry name" value="THN_reductase-like_SDR_c"/>
    <property type="match status" value="1"/>
</dbReference>
<dbReference type="EMBL" id="JAXIOK010000023">
    <property type="protein sequence ID" value="KAK4743536.1"/>
    <property type="molecule type" value="Genomic_DNA"/>
</dbReference>
<dbReference type="FunFam" id="3.40.50.720:FF:000084">
    <property type="entry name" value="Short-chain dehydrogenase reductase"/>
    <property type="match status" value="1"/>
</dbReference>
<dbReference type="GO" id="GO:0016614">
    <property type="term" value="F:oxidoreductase activity, acting on CH-OH group of donors"/>
    <property type="evidence" value="ECO:0007669"/>
    <property type="project" value="UniProtKB-ARBA"/>
</dbReference>
<dbReference type="InterPro" id="IPR020904">
    <property type="entry name" value="Sc_DH/Rdtase_CS"/>
</dbReference>
<dbReference type="PANTHER" id="PTHR48107:SF29">
    <property type="entry name" value="ENOYL-(ACYL CARRIER) REDUCTASE"/>
    <property type="match status" value="1"/>
</dbReference>
<keyword evidence="4" id="KW-1185">Reference proteome</keyword>
<dbReference type="Proteomes" id="UP001345219">
    <property type="component" value="Chromosome 1"/>
</dbReference>
<name>A0AAN7GGX3_9MYRT</name>
<dbReference type="InterPro" id="IPR036291">
    <property type="entry name" value="NAD(P)-bd_dom_sf"/>
</dbReference>
<reference evidence="3 4" key="1">
    <citation type="journal article" date="2023" name="Hortic Res">
        <title>Pangenome of water caltrop reveals structural variations and asymmetric subgenome divergence after allopolyploidization.</title>
        <authorList>
            <person name="Zhang X."/>
            <person name="Chen Y."/>
            <person name="Wang L."/>
            <person name="Yuan Y."/>
            <person name="Fang M."/>
            <person name="Shi L."/>
            <person name="Lu R."/>
            <person name="Comes H.P."/>
            <person name="Ma Y."/>
            <person name="Chen Y."/>
            <person name="Huang G."/>
            <person name="Zhou Y."/>
            <person name="Zheng Z."/>
            <person name="Qiu Y."/>
        </authorList>
    </citation>
    <scope>NUCLEOTIDE SEQUENCE [LARGE SCALE GENOMIC DNA]</scope>
    <source>
        <tissue evidence="3">Roots</tissue>
    </source>
</reference>
<dbReference type="Pfam" id="PF13561">
    <property type="entry name" value="adh_short_C2"/>
    <property type="match status" value="1"/>
</dbReference>
<accession>A0AAN7GGX3</accession>
<sequence length="269" mass="27812">MTTPTAATTSSAKHHLLPPPLQGRAAIVTGSSRGIGRAIALHLASLGAKVVVNYTANSAQAEAVAAEINTSNPGSAIVVRANVSDPADVRSLFDAAEEAFRSPIHIMVNSAAITDPKSSAIADISLQDFDRIICVNTRGAFLCCKEAANRLKRGGGGRIILLSSSLVIALRPNFGAYTASKAAVEAMIKILAKELKGTQITVNGVAPGPIATEMFLEGRSEDDIKRAVDMCPLGRLGETGDVAPVIGFLASDAGEWINGQIILVNGGCV</sequence>
<dbReference type="PRINTS" id="PR00080">
    <property type="entry name" value="SDRFAMILY"/>
</dbReference>
<gene>
    <name evidence="3" type="ORF">SAY87_001537</name>
</gene>
<evidence type="ECO:0008006" key="5">
    <source>
        <dbReference type="Google" id="ProtNLM"/>
    </source>
</evidence>
<organism evidence="3 4">
    <name type="scientific">Trapa incisa</name>
    <dbReference type="NCBI Taxonomy" id="236973"/>
    <lineage>
        <taxon>Eukaryota</taxon>
        <taxon>Viridiplantae</taxon>
        <taxon>Streptophyta</taxon>
        <taxon>Embryophyta</taxon>
        <taxon>Tracheophyta</taxon>
        <taxon>Spermatophyta</taxon>
        <taxon>Magnoliopsida</taxon>
        <taxon>eudicotyledons</taxon>
        <taxon>Gunneridae</taxon>
        <taxon>Pentapetalae</taxon>
        <taxon>rosids</taxon>
        <taxon>malvids</taxon>
        <taxon>Myrtales</taxon>
        <taxon>Lythraceae</taxon>
        <taxon>Trapa</taxon>
    </lineage>
</organism>
<dbReference type="AlphaFoldDB" id="A0AAN7GGX3"/>
<keyword evidence="2" id="KW-0560">Oxidoreductase</keyword>
<proteinExistence type="inferred from homology"/>
<dbReference type="PROSITE" id="PS00061">
    <property type="entry name" value="ADH_SHORT"/>
    <property type="match status" value="1"/>
</dbReference>
<comment type="similarity">
    <text evidence="1">Belongs to the short-chain dehydrogenases/reductases (SDR) family.</text>
</comment>
<dbReference type="InterPro" id="IPR002347">
    <property type="entry name" value="SDR_fam"/>
</dbReference>
<comment type="caution">
    <text evidence="3">The sequence shown here is derived from an EMBL/GenBank/DDBJ whole genome shotgun (WGS) entry which is preliminary data.</text>
</comment>
<evidence type="ECO:0000313" key="4">
    <source>
        <dbReference type="Proteomes" id="UP001345219"/>
    </source>
</evidence>
<dbReference type="Gene3D" id="3.40.50.720">
    <property type="entry name" value="NAD(P)-binding Rossmann-like Domain"/>
    <property type="match status" value="1"/>
</dbReference>
<evidence type="ECO:0000256" key="2">
    <source>
        <dbReference type="ARBA" id="ARBA00023002"/>
    </source>
</evidence>
<evidence type="ECO:0000313" key="3">
    <source>
        <dbReference type="EMBL" id="KAK4743536.1"/>
    </source>
</evidence>
<dbReference type="PRINTS" id="PR00081">
    <property type="entry name" value="GDHRDH"/>
</dbReference>
<dbReference type="PANTHER" id="PTHR48107">
    <property type="entry name" value="NADPH-DEPENDENT ALDEHYDE REDUCTASE-LIKE PROTEIN, CHLOROPLASTIC-RELATED"/>
    <property type="match status" value="1"/>
</dbReference>